<evidence type="ECO:0000256" key="2">
    <source>
        <dbReference type="ARBA" id="ARBA00061115"/>
    </source>
</evidence>
<dbReference type="InterPro" id="IPR011551">
    <property type="entry name" value="NTP_PyrPHydrolase_MazG"/>
</dbReference>
<dbReference type="InterPro" id="IPR048015">
    <property type="entry name" value="NTP-PPase_MazG-like_N"/>
</dbReference>
<evidence type="ECO:0000256" key="1">
    <source>
        <dbReference type="ARBA" id="ARBA00052141"/>
    </source>
</evidence>
<dbReference type="GO" id="GO:0046061">
    <property type="term" value="P:dATP catabolic process"/>
    <property type="evidence" value="ECO:0007669"/>
    <property type="project" value="TreeGrafter"/>
</dbReference>
<reference evidence="7 8" key="1">
    <citation type="journal article" date="2014" name="J Genomics">
        <title>Draft Genome Sequence of the Extremely Halophilic Phototrophic Purple Sulfur Bacterium Halorhodospira halochloris.</title>
        <authorList>
            <person name="Singh K.S."/>
            <person name="Kirksey J."/>
            <person name="Hoff W.D."/>
            <person name="Deole R."/>
        </authorList>
    </citation>
    <scope>NUCLEOTIDE SEQUENCE [LARGE SCALE GENOMIC DNA]</scope>
    <source>
        <strain evidence="7 8">A</strain>
    </source>
</reference>
<accession>W8KL18</accession>
<dbReference type="FunFam" id="1.10.287.1080:FF:000001">
    <property type="entry name" value="Nucleoside triphosphate pyrophosphohydrolase"/>
    <property type="match status" value="1"/>
</dbReference>
<dbReference type="InterPro" id="IPR004518">
    <property type="entry name" value="MazG-like_dom"/>
</dbReference>
<dbReference type="GO" id="GO:0046076">
    <property type="term" value="P:dTTP catabolic process"/>
    <property type="evidence" value="ECO:0007669"/>
    <property type="project" value="TreeGrafter"/>
</dbReference>
<dbReference type="Gene3D" id="1.10.287.1080">
    <property type="entry name" value="MazG-like"/>
    <property type="match status" value="2"/>
</dbReference>
<dbReference type="KEGG" id="hhc:M911_12725"/>
<keyword evidence="8" id="KW-1185">Reference proteome</keyword>
<evidence type="ECO:0000256" key="3">
    <source>
        <dbReference type="ARBA" id="ARBA00066372"/>
    </source>
</evidence>
<dbReference type="GO" id="GO:0006950">
    <property type="term" value="P:response to stress"/>
    <property type="evidence" value="ECO:0007669"/>
    <property type="project" value="UniProtKB-ARBA"/>
</dbReference>
<dbReference type="NCBIfam" id="NF007113">
    <property type="entry name" value="PRK09562.1"/>
    <property type="match status" value="1"/>
</dbReference>
<dbReference type="FunFam" id="1.10.287.1080:FF:000003">
    <property type="entry name" value="Nucleoside triphosphate pyrophosphohydrolase"/>
    <property type="match status" value="1"/>
</dbReference>
<organism evidence="7 8">
    <name type="scientific">Ectothiorhodospira haloalkaliphila</name>
    <dbReference type="NCBI Taxonomy" id="421628"/>
    <lineage>
        <taxon>Bacteria</taxon>
        <taxon>Pseudomonadati</taxon>
        <taxon>Pseudomonadota</taxon>
        <taxon>Gammaproteobacteria</taxon>
        <taxon>Chromatiales</taxon>
        <taxon>Ectothiorhodospiraceae</taxon>
        <taxon>Ectothiorhodospira</taxon>
    </lineage>
</organism>
<comment type="catalytic activity">
    <reaction evidence="1">
        <text>ATP + H2O = AMP + diphosphate + H(+)</text>
        <dbReference type="Rhea" id="RHEA:14245"/>
        <dbReference type="ChEBI" id="CHEBI:15377"/>
        <dbReference type="ChEBI" id="CHEBI:15378"/>
        <dbReference type="ChEBI" id="CHEBI:30616"/>
        <dbReference type="ChEBI" id="CHEBI:33019"/>
        <dbReference type="ChEBI" id="CHEBI:456215"/>
        <dbReference type="EC" id="3.6.1.8"/>
    </reaction>
</comment>
<gene>
    <name evidence="7" type="primary">mazG</name>
    <name evidence="7" type="ORF">M911_12725</name>
</gene>
<dbReference type="AlphaFoldDB" id="W8KL18"/>
<dbReference type="Proteomes" id="UP000019442">
    <property type="component" value="Chromosome"/>
</dbReference>
<dbReference type="Pfam" id="PF03819">
    <property type="entry name" value="MazG"/>
    <property type="match status" value="2"/>
</dbReference>
<evidence type="ECO:0000259" key="6">
    <source>
        <dbReference type="Pfam" id="PF03819"/>
    </source>
</evidence>
<dbReference type="CDD" id="cd11529">
    <property type="entry name" value="NTP-PPase_MazG_Cterm"/>
    <property type="match status" value="1"/>
</dbReference>
<feature type="domain" description="NTP pyrophosphohydrolase MazG-like" evidence="6">
    <location>
        <begin position="184"/>
        <end position="243"/>
    </location>
</feature>
<dbReference type="PANTHER" id="PTHR30522">
    <property type="entry name" value="NUCLEOSIDE TRIPHOSPHATE PYROPHOSPHOHYDROLASE"/>
    <property type="match status" value="1"/>
</dbReference>
<dbReference type="InterPro" id="IPR048011">
    <property type="entry name" value="NTP-PPase_MazG-like_C"/>
</dbReference>
<dbReference type="GO" id="GO:0046052">
    <property type="term" value="P:UTP catabolic process"/>
    <property type="evidence" value="ECO:0007669"/>
    <property type="project" value="TreeGrafter"/>
</dbReference>
<feature type="domain" description="NTP pyrophosphohydrolase MazG-like" evidence="6">
    <location>
        <begin position="34"/>
        <end position="107"/>
    </location>
</feature>
<keyword evidence="7" id="KW-0378">Hydrolase</keyword>
<dbReference type="CDD" id="cd11528">
    <property type="entry name" value="NTP-PPase_MazG_Nterm"/>
    <property type="match status" value="1"/>
</dbReference>
<proteinExistence type="inferred from homology"/>
<comment type="similarity">
    <text evidence="2">Belongs to the nucleoside triphosphate pyrophosphohydrolase family.</text>
</comment>
<dbReference type="GO" id="GO:0047693">
    <property type="term" value="F:ATP diphosphatase activity"/>
    <property type="evidence" value="ECO:0007669"/>
    <property type="project" value="UniProtKB-EC"/>
</dbReference>
<dbReference type="PATRIC" id="fig|1354791.3.peg.3033"/>
<dbReference type="GO" id="GO:0006203">
    <property type="term" value="P:dGTP catabolic process"/>
    <property type="evidence" value="ECO:0007669"/>
    <property type="project" value="TreeGrafter"/>
</dbReference>
<reference evidence="8" key="2">
    <citation type="submission" date="2014-02" db="EMBL/GenBank/DDBJ databases">
        <title>Draft Genome Sequence of extremely halophilic bacteria Halorhodospira halochloris.</title>
        <authorList>
            <person name="Singh K.S."/>
        </authorList>
    </citation>
    <scope>NUCLEOTIDE SEQUENCE [LARGE SCALE GENOMIC DNA]</scope>
    <source>
        <strain evidence="8">A</strain>
    </source>
</reference>
<evidence type="ECO:0000313" key="7">
    <source>
        <dbReference type="EMBL" id="AHK79873.1"/>
    </source>
</evidence>
<name>W8KL18_9GAMM</name>
<dbReference type="EC" id="3.6.1.8" evidence="3"/>
<feature type="region of interest" description="Disordered" evidence="5">
    <location>
        <begin position="118"/>
        <end position="145"/>
    </location>
</feature>
<evidence type="ECO:0000256" key="5">
    <source>
        <dbReference type="SAM" id="MobiDB-lite"/>
    </source>
</evidence>
<dbReference type="SUPFAM" id="SSF101386">
    <property type="entry name" value="all-alpha NTP pyrophosphatases"/>
    <property type="match status" value="2"/>
</dbReference>
<dbReference type="GO" id="GO:0046081">
    <property type="term" value="P:dUTP catabolic process"/>
    <property type="evidence" value="ECO:0007669"/>
    <property type="project" value="TreeGrafter"/>
</dbReference>
<sequence>MPDKPCKVGSMDEVLAIMARLRDPQRGCAWDLKQTFDSIVPHTLEEAFEVADAIERRDFDELRGELGDLLLQVVFHSRMAQEEGRFDFQDVAATLAEKLVRRHPHVFGDTRFESEEAQHAAWEAEKARERAAGQGAPADGNDARALPSQMDGIARTLPGLSRAAKIQKRAARVGFDWDNPAPVLDKILEELDEVRQEMAAGAGHDRLEDEVGDLLFAVTNLARHLKVDPEAALRRTNRKFESRFRFIEQTLAREGRAVEDQPLEVLDELWERAKREG</sequence>
<dbReference type="EMBL" id="CP007268">
    <property type="protein sequence ID" value="AHK79873.1"/>
    <property type="molecule type" value="Genomic_DNA"/>
</dbReference>
<protein>
    <recommendedName>
        <fullName evidence="4">Nucleoside triphosphate pyrophosphohydrolase</fullName>
        <ecNumber evidence="3">3.6.1.8</ecNumber>
    </recommendedName>
</protein>
<evidence type="ECO:0000313" key="8">
    <source>
        <dbReference type="Proteomes" id="UP000019442"/>
    </source>
</evidence>
<dbReference type="GO" id="GO:0046047">
    <property type="term" value="P:TTP catabolic process"/>
    <property type="evidence" value="ECO:0007669"/>
    <property type="project" value="TreeGrafter"/>
</dbReference>
<evidence type="ECO:0000256" key="4">
    <source>
        <dbReference type="ARBA" id="ARBA00074799"/>
    </source>
</evidence>
<dbReference type="PANTHER" id="PTHR30522:SF0">
    <property type="entry name" value="NUCLEOSIDE TRIPHOSPHATE PYROPHOSPHOHYDROLASE"/>
    <property type="match status" value="1"/>
</dbReference>
<dbReference type="NCBIfam" id="TIGR00444">
    <property type="entry name" value="mazG"/>
    <property type="match status" value="1"/>
</dbReference>
<dbReference type="HOGENOM" id="CLU_038356_0_1_6"/>
<feature type="compositionally biased region" description="Basic and acidic residues" evidence="5">
    <location>
        <begin position="118"/>
        <end position="131"/>
    </location>
</feature>